<dbReference type="Pfam" id="PF02321">
    <property type="entry name" value="OEP"/>
    <property type="match status" value="2"/>
</dbReference>
<dbReference type="Gene3D" id="2.20.200.10">
    <property type="entry name" value="Outer membrane efflux proteins (OEP)"/>
    <property type="match status" value="1"/>
</dbReference>
<dbReference type="AlphaFoldDB" id="A0A975CGG2"/>
<comment type="subcellular location">
    <subcellularLocation>
        <location evidence="2">Cell membrane</location>
        <topology evidence="2">Lipid-anchor</topology>
    </subcellularLocation>
</comment>
<protein>
    <submittedName>
        <fullName evidence="3">TolC family protein</fullName>
    </submittedName>
</protein>
<keyword evidence="4" id="KW-1185">Reference proteome</keyword>
<evidence type="ECO:0000256" key="2">
    <source>
        <dbReference type="RuleBase" id="RU362097"/>
    </source>
</evidence>
<gene>
    <name evidence="3" type="ORF">J1M35_03270</name>
</gene>
<evidence type="ECO:0000313" key="3">
    <source>
        <dbReference type="EMBL" id="QTD45950.1"/>
    </source>
</evidence>
<dbReference type="EMBL" id="CP071796">
    <property type="protein sequence ID" value="QTD45950.1"/>
    <property type="molecule type" value="Genomic_DNA"/>
</dbReference>
<proteinExistence type="inferred from homology"/>
<comment type="similarity">
    <text evidence="1 2">Belongs to the outer membrane factor (OMF) (TC 1.B.17) family.</text>
</comment>
<sequence>MLLAACAQAPVATSVALPDPPARWAHADAAAQAGHDPLGQGDPRAVTLRTSWWAAYGDAGLQQTVAQALASHGDLASAALKIRNAELRAEAAGAAALPTMSGSVGANASRPLSGNAQRTTRAFSASVGVSWELDLWGKLRAQSDMAAFERDATWQDRRAVTATLAANVVRQYWQLAALNQRIAVASQSLAHARRTLDLTQAQYDAGAVSGLDVTQSRQATQSQELNLLNLRQQRTELRHALALLLDLPPADLPAHAERDALLLGAAARATIAPGLPAEVLACRPDLRAAELRLRSALTNVDAVRLSFYPGISLTGGLGTGSAALLSLLSNPVATLGVGLSLPFLNMGEMRRNPQIAQNDYEQAVIGFRQSLLRALGEVENHLSAVATLREAAARQTELVAQARRIDALTEVRFRAGAVPLRTWLDAQEARRQSELAQVDAELNLLQAQANLFQALGTSACVAPSPAPR</sequence>
<keyword evidence="2" id="KW-0564">Palmitate</keyword>
<organism evidence="3 4">
    <name type="scientific">Ottowia testudinis</name>
    <dbReference type="NCBI Taxonomy" id="2816950"/>
    <lineage>
        <taxon>Bacteria</taxon>
        <taxon>Pseudomonadati</taxon>
        <taxon>Pseudomonadota</taxon>
        <taxon>Betaproteobacteria</taxon>
        <taxon>Burkholderiales</taxon>
        <taxon>Comamonadaceae</taxon>
        <taxon>Ottowia</taxon>
    </lineage>
</organism>
<dbReference type="GO" id="GO:0015562">
    <property type="term" value="F:efflux transmembrane transporter activity"/>
    <property type="evidence" value="ECO:0007669"/>
    <property type="project" value="InterPro"/>
</dbReference>
<dbReference type="GO" id="GO:0005886">
    <property type="term" value="C:plasma membrane"/>
    <property type="evidence" value="ECO:0007669"/>
    <property type="project" value="UniProtKB-SubCell"/>
</dbReference>
<keyword evidence="2" id="KW-0812">Transmembrane</keyword>
<dbReference type="Gene3D" id="1.20.1600.10">
    <property type="entry name" value="Outer membrane efflux proteins (OEP)"/>
    <property type="match status" value="1"/>
</dbReference>
<dbReference type="InterPro" id="IPR003423">
    <property type="entry name" value="OMP_efflux"/>
</dbReference>
<dbReference type="RefSeq" id="WP_208009789.1">
    <property type="nucleotide sequence ID" value="NZ_CP071796.1"/>
</dbReference>
<dbReference type="PANTHER" id="PTHR30203:SF32">
    <property type="entry name" value="CATION EFFLUX SYSTEM PROTEIN CUSC"/>
    <property type="match status" value="1"/>
</dbReference>
<evidence type="ECO:0000313" key="4">
    <source>
        <dbReference type="Proteomes" id="UP000663903"/>
    </source>
</evidence>
<reference evidence="3" key="1">
    <citation type="submission" date="2021-03" db="EMBL/GenBank/DDBJ databases">
        <title>Ottowia sp. 27C isolated from the cloaca of a Giant Asian pond turtle (Heosemys grandis).</title>
        <authorList>
            <person name="Spergser J."/>
            <person name="Busse H.-J."/>
        </authorList>
    </citation>
    <scope>NUCLEOTIDE SEQUENCE</scope>
    <source>
        <strain evidence="3">27C</strain>
    </source>
</reference>
<dbReference type="InterPro" id="IPR010131">
    <property type="entry name" value="MdtP/NodT-like"/>
</dbReference>
<name>A0A975CGG2_9BURK</name>
<dbReference type="NCBIfam" id="TIGR01845">
    <property type="entry name" value="outer_NodT"/>
    <property type="match status" value="1"/>
</dbReference>
<dbReference type="KEGG" id="otd:J1M35_03270"/>
<keyword evidence="2" id="KW-1134">Transmembrane beta strand</keyword>
<dbReference type="PANTHER" id="PTHR30203">
    <property type="entry name" value="OUTER MEMBRANE CATION EFFLUX PROTEIN"/>
    <property type="match status" value="1"/>
</dbReference>
<keyword evidence="2" id="KW-0449">Lipoprotein</keyword>
<accession>A0A975CGG2</accession>
<dbReference type="SUPFAM" id="SSF56954">
    <property type="entry name" value="Outer membrane efflux proteins (OEP)"/>
    <property type="match status" value="1"/>
</dbReference>
<keyword evidence="2" id="KW-0472">Membrane</keyword>
<evidence type="ECO:0000256" key="1">
    <source>
        <dbReference type="ARBA" id="ARBA00007613"/>
    </source>
</evidence>
<dbReference type="Proteomes" id="UP000663903">
    <property type="component" value="Chromosome"/>
</dbReference>